<comment type="caution">
    <text evidence="2">The sequence shown here is derived from an EMBL/GenBank/DDBJ whole genome shotgun (WGS) entry which is preliminary data.</text>
</comment>
<sequence>MGSSRAIRLLAFLGLVVGILGGVSLVKGGIYLGKHEGDAMHLAELVLRMADGQLPHRDFMTPIGILAIAPIAAFVSLGQGIGMAFLLAQCLVALTLLPAVLRVAISRLTGVWPWAYGGFVMALCVALVHGEAHSAISVSMHYNRWAWAVAFVVLPLALLLPHAKERPFVDGAIVGIGMAVLALMKATYFVALAPGVAVALIAHRRFAMLGWAVLAGLAIAAMTTLLCGTDFWWAYLQDLLTVASSDSRPAPGEDFVTVVAGPANIGASLSILAAVIFLRQAGRAAEGVALLILMPGLFYITYQNFGNDPQWILLLALLSFALRPDADHRNGLGWRLRDALSYVGVIALALGLASAVNVALSPFRNLAAKTDDTTPLLSHLPQHADLRALTPRLFTIRRVESMTEPGEPFAVFRDRVEHEDPVVLNGETLPECAQEGGITAWFELVSAELEAAGFAGSAIMGTDLYSAYWLYGDFRPVIGAAPWYYGGLPGIENADYVVIPLCPLSRSLRASMLKSLEETGWQLNEVLRTSLYVVAAPVAPNRNATSDGKAISDR</sequence>
<keyword evidence="3" id="KW-1185">Reference proteome</keyword>
<protein>
    <recommendedName>
        <fullName evidence="4">DUF2029 domain-containing protein</fullName>
    </recommendedName>
</protein>
<feature type="transmembrane region" description="Helical" evidence="1">
    <location>
        <begin position="172"/>
        <end position="202"/>
    </location>
</feature>
<proteinExistence type="predicted"/>
<feature type="transmembrane region" description="Helical" evidence="1">
    <location>
        <begin position="84"/>
        <end position="105"/>
    </location>
</feature>
<name>A0A2S5JGS0_9RHOB</name>
<feature type="transmembrane region" description="Helical" evidence="1">
    <location>
        <begin position="209"/>
        <end position="235"/>
    </location>
</feature>
<evidence type="ECO:0000256" key="1">
    <source>
        <dbReference type="SAM" id="Phobius"/>
    </source>
</evidence>
<feature type="transmembrane region" description="Helical" evidence="1">
    <location>
        <begin position="255"/>
        <end position="277"/>
    </location>
</feature>
<reference evidence="2 3" key="1">
    <citation type="submission" date="2018-01" db="EMBL/GenBank/DDBJ databases">
        <title>Genomic Encyclopedia of Archaeal and Bacterial Type Strains, Phase II (KMG-II): from individual species to whole genera.</title>
        <authorList>
            <person name="Goeker M."/>
        </authorList>
    </citation>
    <scope>NUCLEOTIDE SEQUENCE [LARGE SCALE GENOMIC DNA]</scope>
    <source>
        <strain evidence="2 3">DSM 12048</strain>
    </source>
</reference>
<evidence type="ECO:0008006" key="4">
    <source>
        <dbReference type="Google" id="ProtNLM"/>
    </source>
</evidence>
<feature type="transmembrane region" description="Helical" evidence="1">
    <location>
        <begin position="59"/>
        <end position="77"/>
    </location>
</feature>
<evidence type="ECO:0000313" key="3">
    <source>
        <dbReference type="Proteomes" id="UP000239736"/>
    </source>
</evidence>
<accession>A0A2S5JGS0</accession>
<feature type="transmembrane region" description="Helical" evidence="1">
    <location>
        <begin position="142"/>
        <end position="160"/>
    </location>
</feature>
<feature type="transmembrane region" description="Helical" evidence="1">
    <location>
        <begin position="284"/>
        <end position="302"/>
    </location>
</feature>
<evidence type="ECO:0000313" key="2">
    <source>
        <dbReference type="EMBL" id="PPB80619.1"/>
    </source>
</evidence>
<keyword evidence="1" id="KW-0812">Transmembrane</keyword>
<dbReference type="OrthoDB" id="7993201at2"/>
<dbReference type="RefSeq" id="WP_146065154.1">
    <property type="nucleotide sequence ID" value="NZ_PRDS01000005.1"/>
</dbReference>
<dbReference type="EMBL" id="PRDS01000005">
    <property type="protein sequence ID" value="PPB80619.1"/>
    <property type="molecule type" value="Genomic_DNA"/>
</dbReference>
<dbReference type="AlphaFoldDB" id="A0A2S5JGS0"/>
<gene>
    <name evidence="2" type="ORF">LV82_01968</name>
</gene>
<organism evidence="2 3">
    <name type="scientific">Albidovulum inexpectatum</name>
    <dbReference type="NCBI Taxonomy" id="196587"/>
    <lineage>
        <taxon>Bacteria</taxon>
        <taxon>Pseudomonadati</taxon>
        <taxon>Pseudomonadota</taxon>
        <taxon>Alphaproteobacteria</taxon>
        <taxon>Rhodobacterales</taxon>
        <taxon>Paracoccaceae</taxon>
        <taxon>Albidovulum</taxon>
    </lineage>
</organism>
<feature type="transmembrane region" description="Helical" evidence="1">
    <location>
        <begin position="111"/>
        <end position="130"/>
    </location>
</feature>
<dbReference type="Proteomes" id="UP000239736">
    <property type="component" value="Unassembled WGS sequence"/>
</dbReference>
<keyword evidence="1" id="KW-0472">Membrane</keyword>
<keyword evidence="1" id="KW-1133">Transmembrane helix</keyword>
<feature type="transmembrane region" description="Helical" evidence="1">
    <location>
        <begin position="339"/>
        <end position="360"/>
    </location>
</feature>